<dbReference type="PANTHER" id="PTHR42886">
    <property type="entry name" value="RE40534P-RELATED"/>
    <property type="match status" value="1"/>
</dbReference>
<feature type="chain" id="PRO_5029803388" description="AB hydrolase-1 domain-containing protein" evidence="1">
    <location>
        <begin position="17"/>
        <end position="350"/>
    </location>
</feature>
<protein>
    <recommendedName>
        <fullName evidence="2">AB hydrolase-1 domain-containing protein</fullName>
    </recommendedName>
</protein>
<evidence type="ECO:0000256" key="1">
    <source>
        <dbReference type="SAM" id="SignalP"/>
    </source>
</evidence>
<dbReference type="GO" id="GO:0055088">
    <property type="term" value="P:lipid homeostasis"/>
    <property type="evidence" value="ECO:0007669"/>
    <property type="project" value="TreeGrafter"/>
</dbReference>
<dbReference type="SUPFAM" id="SSF53474">
    <property type="entry name" value="alpha/beta-Hydrolases"/>
    <property type="match status" value="1"/>
</dbReference>
<dbReference type="InterPro" id="IPR000073">
    <property type="entry name" value="AB_hydrolase_1"/>
</dbReference>
<dbReference type="EnsemblPlants" id="Kaladp0045s0359.1.v1.1">
    <property type="protein sequence ID" value="Kaladp0045s0359.1.v1.1"/>
    <property type="gene ID" value="Kaladp0045s0359.v1.1"/>
</dbReference>
<dbReference type="Pfam" id="PF12697">
    <property type="entry name" value="Abhydrolase_6"/>
    <property type="match status" value="1"/>
</dbReference>
<accession>A0A7N0ZWC0</accession>
<dbReference type="GO" id="GO:0042171">
    <property type="term" value="F:lysophosphatidic acid acyltransferase activity"/>
    <property type="evidence" value="ECO:0007669"/>
    <property type="project" value="TreeGrafter"/>
</dbReference>
<dbReference type="GO" id="GO:0052689">
    <property type="term" value="F:carboxylic ester hydrolase activity"/>
    <property type="evidence" value="ECO:0007669"/>
    <property type="project" value="TreeGrafter"/>
</dbReference>
<reference evidence="3" key="1">
    <citation type="submission" date="2021-01" db="UniProtKB">
        <authorList>
            <consortium name="EnsemblPlants"/>
        </authorList>
    </citation>
    <scope>IDENTIFICATION</scope>
</reference>
<feature type="domain" description="AB hydrolase-1" evidence="2">
    <location>
        <begin position="88"/>
        <end position="331"/>
    </location>
</feature>
<dbReference type="PANTHER" id="PTHR42886:SF42">
    <property type="entry name" value="ALPHA_BETA-HYDROLASES SUPERFAMILY PROTEIN"/>
    <property type="match status" value="1"/>
</dbReference>
<evidence type="ECO:0000313" key="3">
    <source>
        <dbReference type="EnsemblPlants" id="Kaladp0045s0359.1.v1.1"/>
    </source>
</evidence>
<organism evidence="3 4">
    <name type="scientific">Kalanchoe fedtschenkoi</name>
    <name type="common">Lavender scallops</name>
    <name type="synonym">South American air plant</name>
    <dbReference type="NCBI Taxonomy" id="63787"/>
    <lineage>
        <taxon>Eukaryota</taxon>
        <taxon>Viridiplantae</taxon>
        <taxon>Streptophyta</taxon>
        <taxon>Embryophyta</taxon>
        <taxon>Tracheophyta</taxon>
        <taxon>Spermatophyta</taxon>
        <taxon>Magnoliopsida</taxon>
        <taxon>eudicotyledons</taxon>
        <taxon>Gunneridae</taxon>
        <taxon>Pentapetalae</taxon>
        <taxon>Saxifragales</taxon>
        <taxon>Crassulaceae</taxon>
        <taxon>Kalanchoe</taxon>
    </lineage>
</organism>
<evidence type="ECO:0000259" key="2">
    <source>
        <dbReference type="Pfam" id="PF12697"/>
    </source>
</evidence>
<dbReference type="InterPro" id="IPR029058">
    <property type="entry name" value="AB_hydrolase_fold"/>
</dbReference>
<dbReference type="Proteomes" id="UP000594263">
    <property type="component" value="Unplaced"/>
</dbReference>
<dbReference type="GO" id="GO:0006654">
    <property type="term" value="P:phosphatidic acid biosynthetic process"/>
    <property type="evidence" value="ECO:0007669"/>
    <property type="project" value="TreeGrafter"/>
</dbReference>
<name>A0A7N0ZWC0_KALFE</name>
<dbReference type="AlphaFoldDB" id="A0A7N0ZWC0"/>
<evidence type="ECO:0000313" key="4">
    <source>
        <dbReference type="Proteomes" id="UP000594263"/>
    </source>
</evidence>
<proteinExistence type="predicted"/>
<keyword evidence="4" id="KW-1185">Reference proteome</keyword>
<feature type="signal peptide" evidence="1">
    <location>
        <begin position="1"/>
        <end position="16"/>
    </location>
</feature>
<sequence length="350" mass="38649">MAFSLLLLQPLSLPNSTNYSCGTVTIRCVLSDNYSRSSRVPYELKYGQSRVFHELPSGLKMEVLLQKANPQRMVERGSSSSNSDLPPLLFVHGSYHAAWCWAEHWMPYFSRNGFDCYAVSLLGQGESDVPVDSVAGTLQTHASDVANFIQKGLRSPPVLLGHSFGGLILQYYIAYMGKQDSSGLPSTYYPDLAGAALMCSVPPSGNSGIVWRYIFTKPVAAFKVTRSLAAKGFQTSLSLCKETFFSSEMEDDLVKRYQELMKASSAMPLFDLRKLNASLPVPSCAKSSLEILILGASDDFIVDIEALNETGRFYGVRPTCVEGVGHDIMLDCYWERGAEVVFSWLKGFLQ</sequence>
<dbReference type="OMA" id="WAFAEHW"/>
<dbReference type="Gramene" id="Kaladp0045s0359.1.v1.1">
    <property type="protein sequence ID" value="Kaladp0045s0359.1.v1.1"/>
    <property type="gene ID" value="Kaladp0045s0359.v1.1"/>
</dbReference>
<dbReference type="Gene3D" id="3.40.50.1820">
    <property type="entry name" value="alpha/beta hydrolase"/>
    <property type="match status" value="1"/>
</dbReference>
<keyword evidence="1" id="KW-0732">Signal</keyword>